<name>A0ABQ2HDJ2_9PSEU</name>
<dbReference type="CDD" id="cd05233">
    <property type="entry name" value="SDR_c"/>
    <property type="match status" value="1"/>
</dbReference>
<gene>
    <name evidence="3" type="primary">fabG</name>
    <name evidence="3" type="ORF">GCM10011609_10230</name>
</gene>
<evidence type="ECO:0000256" key="1">
    <source>
        <dbReference type="ARBA" id="ARBA00006484"/>
    </source>
</evidence>
<protein>
    <submittedName>
        <fullName evidence="3">3-oxoacyl-ACP reductase</fullName>
    </submittedName>
</protein>
<dbReference type="Pfam" id="PF13561">
    <property type="entry name" value="adh_short_C2"/>
    <property type="match status" value="1"/>
</dbReference>
<keyword evidence="4" id="KW-1185">Reference proteome</keyword>
<evidence type="ECO:0000313" key="3">
    <source>
        <dbReference type="EMBL" id="GGM76256.1"/>
    </source>
</evidence>
<dbReference type="PANTHER" id="PTHR43669:SF3">
    <property type="entry name" value="ALCOHOL DEHYDROGENASE, PUTATIVE (AFU_ORTHOLOGUE AFUA_3G03445)-RELATED"/>
    <property type="match status" value="1"/>
</dbReference>
<organism evidence="3 4">
    <name type="scientific">Lentzea pudingi</name>
    <dbReference type="NCBI Taxonomy" id="1789439"/>
    <lineage>
        <taxon>Bacteria</taxon>
        <taxon>Bacillati</taxon>
        <taxon>Actinomycetota</taxon>
        <taxon>Actinomycetes</taxon>
        <taxon>Pseudonocardiales</taxon>
        <taxon>Pseudonocardiaceae</taxon>
        <taxon>Lentzea</taxon>
    </lineage>
</organism>
<reference evidence="4" key="1">
    <citation type="journal article" date="2019" name="Int. J. Syst. Evol. Microbiol.">
        <title>The Global Catalogue of Microorganisms (GCM) 10K type strain sequencing project: providing services to taxonomists for standard genome sequencing and annotation.</title>
        <authorList>
            <consortium name="The Broad Institute Genomics Platform"/>
            <consortium name="The Broad Institute Genome Sequencing Center for Infectious Disease"/>
            <person name="Wu L."/>
            <person name="Ma J."/>
        </authorList>
    </citation>
    <scope>NUCLEOTIDE SEQUENCE [LARGE SCALE GENOMIC DNA]</scope>
    <source>
        <strain evidence="4">CGMCC 4.7319</strain>
    </source>
</reference>
<dbReference type="PRINTS" id="PR00081">
    <property type="entry name" value="GDHRDH"/>
</dbReference>
<dbReference type="Proteomes" id="UP000597656">
    <property type="component" value="Unassembled WGS sequence"/>
</dbReference>
<dbReference type="Gene3D" id="3.40.50.720">
    <property type="entry name" value="NAD(P)-binding Rossmann-like Domain"/>
    <property type="match status" value="1"/>
</dbReference>
<sequence length="264" mass="27312">MPSRPSLFSDDKEKKMLLENKTAVIYGGGGSIGGAMADAFAAQGARVFLAGRTPATLEAVADRIRAAGGQVETAVVDATDAAAVNDHIDAVAEKTGSVDISVNVITSDGLFQPLADISTPNLVAAVGRSLTTHLITTKAAARHMVKQESGVLLFFGGSDHANVLPGMGNVQIGFDAVESLRKQWAVELAPHGVRTVTLLTGGIVDTFPDIPEMEAPRQSIINASPLKRAATMADVGNVAAFVASEHGRSITSTQVNISFGACYG</sequence>
<proteinExistence type="inferred from homology"/>
<comment type="caution">
    <text evidence="3">The sequence shown here is derived from an EMBL/GenBank/DDBJ whole genome shotgun (WGS) entry which is preliminary data.</text>
</comment>
<dbReference type="SUPFAM" id="SSF51735">
    <property type="entry name" value="NAD(P)-binding Rossmann-fold domains"/>
    <property type="match status" value="1"/>
</dbReference>
<dbReference type="RefSeq" id="WP_308425955.1">
    <property type="nucleotide sequence ID" value="NZ_BMNC01000001.1"/>
</dbReference>
<dbReference type="InterPro" id="IPR002347">
    <property type="entry name" value="SDR_fam"/>
</dbReference>
<comment type="similarity">
    <text evidence="1">Belongs to the short-chain dehydrogenases/reductases (SDR) family.</text>
</comment>
<keyword evidence="2" id="KW-0560">Oxidoreductase</keyword>
<evidence type="ECO:0000256" key="2">
    <source>
        <dbReference type="ARBA" id="ARBA00023002"/>
    </source>
</evidence>
<dbReference type="PANTHER" id="PTHR43669">
    <property type="entry name" value="5-KETO-D-GLUCONATE 5-REDUCTASE"/>
    <property type="match status" value="1"/>
</dbReference>
<evidence type="ECO:0000313" key="4">
    <source>
        <dbReference type="Proteomes" id="UP000597656"/>
    </source>
</evidence>
<dbReference type="InterPro" id="IPR036291">
    <property type="entry name" value="NAD(P)-bd_dom_sf"/>
</dbReference>
<dbReference type="EMBL" id="BMNC01000001">
    <property type="protein sequence ID" value="GGM76256.1"/>
    <property type="molecule type" value="Genomic_DNA"/>
</dbReference>
<accession>A0ABQ2HDJ2</accession>